<comment type="subcellular location">
    <subcellularLocation>
        <location evidence="1 17">Mitochondrion inner membrane</location>
        <topology evidence="1 17">Multi-pass membrane protein</topology>
    </subcellularLocation>
</comment>
<feature type="transmembrane region" description="Helical" evidence="17">
    <location>
        <begin position="57"/>
        <end position="80"/>
    </location>
</feature>
<evidence type="ECO:0000256" key="15">
    <source>
        <dbReference type="ARBA" id="ARBA00023136"/>
    </source>
</evidence>
<comment type="similarity">
    <text evidence="2 17">Belongs to the complex I subunit 2 family.</text>
</comment>
<evidence type="ECO:0000256" key="11">
    <source>
        <dbReference type="ARBA" id="ARBA00022989"/>
    </source>
</evidence>
<evidence type="ECO:0000259" key="19">
    <source>
        <dbReference type="Pfam" id="PF06444"/>
    </source>
</evidence>
<feature type="transmembrane region" description="Helical" evidence="17">
    <location>
        <begin position="233"/>
        <end position="253"/>
    </location>
</feature>
<keyword evidence="14 17" id="KW-0496">Mitochondrion</keyword>
<keyword evidence="13 17" id="KW-0830">Ubiquinone</keyword>
<keyword evidence="7 17" id="KW-0812">Transmembrane</keyword>
<evidence type="ECO:0000256" key="17">
    <source>
        <dbReference type="RuleBase" id="RU003403"/>
    </source>
</evidence>
<feature type="transmembrane region" description="Helical" evidence="17">
    <location>
        <begin position="321"/>
        <end position="339"/>
    </location>
</feature>
<keyword evidence="12 17" id="KW-0520">NAD</keyword>
<feature type="domain" description="NADH:quinone oxidoreductase/Mrp antiporter transmembrane" evidence="18">
    <location>
        <begin position="23"/>
        <end position="288"/>
    </location>
</feature>
<evidence type="ECO:0000256" key="16">
    <source>
        <dbReference type="ARBA" id="ARBA00049551"/>
    </source>
</evidence>
<evidence type="ECO:0000256" key="8">
    <source>
        <dbReference type="ARBA" id="ARBA00022792"/>
    </source>
</evidence>
<dbReference type="PANTHER" id="PTHR46552">
    <property type="entry name" value="NADH-UBIQUINONE OXIDOREDUCTASE CHAIN 2"/>
    <property type="match status" value="1"/>
</dbReference>
<comment type="catalytic activity">
    <reaction evidence="16 17">
        <text>a ubiquinone + NADH + 5 H(+)(in) = a ubiquinol + NAD(+) + 4 H(+)(out)</text>
        <dbReference type="Rhea" id="RHEA:29091"/>
        <dbReference type="Rhea" id="RHEA-COMP:9565"/>
        <dbReference type="Rhea" id="RHEA-COMP:9566"/>
        <dbReference type="ChEBI" id="CHEBI:15378"/>
        <dbReference type="ChEBI" id="CHEBI:16389"/>
        <dbReference type="ChEBI" id="CHEBI:17976"/>
        <dbReference type="ChEBI" id="CHEBI:57540"/>
        <dbReference type="ChEBI" id="CHEBI:57945"/>
        <dbReference type="EC" id="7.1.1.2"/>
    </reaction>
</comment>
<accession>Q53ED8</accession>
<evidence type="ECO:0000256" key="7">
    <source>
        <dbReference type="ARBA" id="ARBA00022692"/>
    </source>
</evidence>
<keyword evidence="8 17" id="KW-0999">Mitochondrion inner membrane</keyword>
<dbReference type="EC" id="7.1.1.2" evidence="3 17"/>
<evidence type="ECO:0000256" key="13">
    <source>
        <dbReference type="ARBA" id="ARBA00023075"/>
    </source>
</evidence>
<proteinExistence type="inferred from homology"/>
<evidence type="ECO:0000256" key="14">
    <source>
        <dbReference type="ARBA" id="ARBA00023128"/>
    </source>
</evidence>
<evidence type="ECO:0000256" key="9">
    <source>
        <dbReference type="ARBA" id="ARBA00022967"/>
    </source>
</evidence>
<dbReference type="InterPro" id="IPR001750">
    <property type="entry name" value="ND/Mrp_TM"/>
</dbReference>
<dbReference type="AlphaFoldDB" id="Q53ED8"/>
<feature type="domain" description="NADH dehydrogenase subunit 2 C-terminal" evidence="19">
    <location>
        <begin position="289"/>
        <end position="342"/>
    </location>
</feature>
<dbReference type="PANTHER" id="PTHR46552:SF1">
    <property type="entry name" value="NADH-UBIQUINONE OXIDOREDUCTASE CHAIN 2"/>
    <property type="match status" value="1"/>
</dbReference>
<keyword evidence="15 17" id="KW-0472">Membrane</keyword>
<reference evidence="20" key="1">
    <citation type="journal article" date="2005" name="Mol. Phylogenet. Evol.">
        <title>Cenozoic biogeography and evolution in direct-developing frogs of Central America (Leptodactylidae: Eleutherodactylus) as inferred from a phylogenetic analysis of nuclear and mitochondrial genes.</title>
        <authorList>
            <person name="Crawford A.J."/>
            <person name="Smith E.N."/>
        </authorList>
    </citation>
    <scope>NUCLEOTIDE SEQUENCE</scope>
    <source>
        <strain evidence="20">ENS9595</strain>
    </source>
</reference>
<gene>
    <name evidence="20" type="primary">ND2</name>
</gene>
<evidence type="ECO:0000256" key="5">
    <source>
        <dbReference type="ARBA" id="ARBA00022448"/>
    </source>
</evidence>
<dbReference type="InterPro" id="IPR003917">
    <property type="entry name" value="NADH_UbQ_OxRdtase_chain2"/>
</dbReference>
<dbReference type="Pfam" id="PF06444">
    <property type="entry name" value="NADH_dehy_S2_C"/>
    <property type="match status" value="1"/>
</dbReference>
<dbReference type="GO" id="GO:0008137">
    <property type="term" value="F:NADH dehydrogenase (ubiquinone) activity"/>
    <property type="evidence" value="ECO:0007669"/>
    <property type="project" value="UniProtKB-EC"/>
</dbReference>
<evidence type="ECO:0000256" key="12">
    <source>
        <dbReference type="ARBA" id="ARBA00023027"/>
    </source>
</evidence>
<keyword evidence="9 17" id="KW-1278">Translocase</keyword>
<feature type="transmembrane region" description="Helical" evidence="17">
    <location>
        <begin position="273"/>
        <end position="292"/>
    </location>
</feature>
<keyword evidence="6 17" id="KW-0679">Respiratory chain</keyword>
<evidence type="ECO:0000259" key="18">
    <source>
        <dbReference type="Pfam" id="PF00361"/>
    </source>
</evidence>
<comment type="function">
    <text evidence="17">Core subunit of the mitochondrial membrane respiratory chain NADH dehydrogenase (Complex I) which catalyzes electron transfer from NADH through the respiratory chain, using ubiquinone as an electron acceptor. Essential for the catalytic activity and assembly of complex I.</text>
</comment>
<evidence type="ECO:0000256" key="3">
    <source>
        <dbReference type="ARBA" id="ARBA00012944"/>
    </source>
</evidence>
<dbReference type="GO" id="GO:0005743">
    <property type="term" value="C:mitochondrial inner membrane"/>
    <property type="evidence" value="ECO:0007669"/>
    <property type="project" value="UniProtKB-SubCell"/>
</dbReference>
<dbReference type="Pfam" id="PF00361">
    <property type="entry name" value="Proton_antipo_M"/>
    <property type="match status" value="1"/>
</dbReference>
<evidence type="ECO:0000256" key="1">
    <source>
        <dbReference type="ARBA" id="ARBA00004448"/>
    </source>
</evidence>
<dbReference type="GO" id="GO:0006120">
    <property type="term" value="P:mitochondrial electron transport, NADH to ubiquinone"/>
    <property type="evidence" value="ECO:0007669"/>
    <property type="project" value="InterPro"/>
</dbReference>
<keyword evidence="5" id="KW-0813">Transport</keyword>
<dbReference type="InterPro" id="IPR050175">
    <property type="entry name" value="Complex_I_Subunit_2"/>
</dbReference>
<keyword evidence="11 17" id="KW-1133">Transmembrane helix</keyword>
<organism evidence="20">
    <name type="scientific">Craugastor pygmaeus</name>
    <name type="common">pygmy free-fingered frog</name>
    <dbReference type="NCBI Taxonomy" id="228437"/>
    <lineage>
        <taxon>Eukaryota</taxon>
        <taxon>Metazoa</taxon>
        <taxon>Chordata</taxon>
        <taxon>Craniata</taxon>
        <taxon>Vertebrata</taxon>
        <taxon>Euteleostomi</taxon>
        <taxon>Amphibia</taxon>
        <taxon>Batrachia</taxon>
        <taxon>Anura</taxon>
        <taxon>Neobatrachia</taxon>
        <taxon>Hyloidea</taxon>
        <taxon>Craugastoridae</taxon>
        <taxon>Craugastorinae</taxon>
        <taxon>Craugastor</taxon>
    </lineage>
</organism>
<evidence type="ECO:0000256" key="6">
    <source>
        <dbReference type="ARBA" id="ARBA00022660"/>
    </source>
</evidence>
<keyword evidence="10 17" id="KW-0249">Electron transport</keyword>
<evidence type="ECO:0000313" key="20">
    <source>
        <dbReference type="EMBL" id="AAP72075.1"/>
    </source>
</evidence>
<dbReference type="InterPro" id="IPR010933">
    <property type="entry name" value="NADH_DH_su2_C"/>
</dbReference>
<feature type="transmembrane region" description="Helical" evidence="17">
    <location>
        <begin position="86"/>
        <end position="105"/>
    </location>
</feature>
<protein>
    <recommendedName>
        <fullName evidence="4 17">NADH-ubiquinone oxidoreductase chain 2</fullName>
        <ecNumber evidence="3 17">7.1.1.2</ecNumber>
    </recommendedName>
</protein>
<evidence type="ECO:0000256" key="10">
    <source>
        <dbReference type="ARBA" id="ARBA00022982"/>
    </source>
</evidence>
<dbReference type="EMBL" id="AY273119">
    <property type="protein sequence ID" value="AAP72075.1"/>
    <property type="molecule type" value="Genomic_DNA"/>
</dbReference>
<evidence type="ECO:0000256" key="2">
    <source>
        <dbReference type="ARBA" id="ARBA00007012"/>
    </source>
</evidence>
<geneLocation type="mitochondrion" evidence="20"/>
<dbReference type="PRINTS" id="PR01436">
    <property type="entry name" value="NADHDHGNASE2"/>
</dbReference>
<feature type="transmembrane region" description="Helical" evidence="17">
    <location>
        <begin position="201"/>
        <end position="221"/>
    </location>
</feature>
<feature type="transmembrane region" description="Helical" evidence="17">
    <location>
        <begin position="152"/>
        <end position="170"/>
    </location>
</feature>
<name>Q53ED8_9NEOB</name>
<sequence length="343" mass="37502">MSTASAVFSLASLVIGSLITMMSNSMAAAWLGLEVNTLAIIPLMIKPRHPRAVEATTKYFVVQAMASIIMLSATISSNYITGNWFTLWPSPDIVVPFTIALAIKLGMAPFHFWLPDVLQGLPMLTGLMLSTWQKLPPLTLFTQLSYSLDPRYLLVVGLASTIVGGLGGINQSQVRKILAYSSIANLGWVAAIVSLCPQLALFNFFIYMVLTSALFIMFFTLKALDMPKLMMSWANSPAIVTSAVLTFLSLAGLPPLTGFMPKLLITQEMADQNLVVIAMIMLMTTLLSLFFYLRMAYIMALTLSPTASYTTATWYEAPKSYSPILLVLSISLIVLLPLFPTLT</sequence>
<evidence type="ECO:0000256" key="4">
    <source>
        <dbReference type="ARBA" id="ARBA00021008"/>
    </source>
</evidence>